<gene>
    <name evidence="1" type="ORF">AWB78_08547</name>
</gene>
<evidence type="ECO:0000313" key="2">
    <source>
        <dbReference type="Proteomes" id="UP000071859"/>
    </source>
</evidence>
<accession>A0A158EKG1</accession>
<reference evidence="1" key="1">
    <citation type="submission" date="2016-01" db="EMBL/GenBank/DDBJ databases">
        <authorList>
            <person name="Peeters C."/>
        </authorList>
    </citation>
    <scope>NUCLEOTIDE SEQUENCE</scope>
    <source>
        <strain evidence="1">LMG 29321</strain>
    </source>
</reference>
<sequence length="78" mass="8634">MENATGVEPWQGEAFWLEMGHTLTDNRHGLVVNARVTYADGHAEREAAKIMINDARQAVQDASAEMTLVQHPVNGFNN</sequence>
<organism evidence="1 2">
    <name type="scientific">Caballeronia calidae</name>
    <dbReference type="NCBI Taxonomy" id="1777139"/>
    <lineage>
        <taxon>Bacteria</taxon>
        <taxon>Pseudomonadati</taxon>
        <taxon>Pseudomonadota</taxon>
        <taxon>Betaproteobacteria</taxon>
        <taxon>Burkholderiales</taxon>
        <taxon>Burkholderiaceae</taxon>
        <taxon>Caballeronia</taxon>
    </lineage>
</organism>
<evidence type="ECO:0000313" key="1">
    <source>
        <dbReference type="EMBL" id="SAL07348.1"/>
    </source>
</evidence>
<keyword evidence="2" id="KW-1185">Reference proteome</keyword>
<dbReference type="Proteomes" id="UP000071859">
    <property type="component" value="Unassembled WGS sequence"/>
</dbReference>
<proteinExistence type="predicted"/>
<dbReference type="AlphaFoldDB" id="A0A158EKG1"/>
<protein>
    <submittedName>
        <fullName evidence="1">Transposase, IS4 family protein</fullName>
    </submittedName>
</protein>
<name>A0A158EKG1_9BURK</name>
<dbReference type="EMBL" id="FCOX02000207">
    <property type="protein sequence ID" value="SAL07348.1"/>
    <property type="molecule type" value="Genomic_DNA"/>
</dbReference>
<comment type="caution">
    <text evidence="1">The sequence shown here is derived from an EMBL/GenBank/DDBJ whole genome shotgun (WGS) entry which is preliminary data.</text>
</comment>